<organism evidence="4 5">
    <name type="scientific">Paspalum notatum var. saurae</name>
    <dbReference type="NCBI Taxonomy" id="547442"/>
    <lineage>
        <taxon>Eukaryota</taxon>
        <taxon>Viridiplantae</taxon>
        <taxon>Streptophyta</taxon>
        <taxon>Embryophyta</taxon>
        <taxon>Tracheophyta</taxon>
        <taxon>Spermatophyta</taxon>
        <taxon>Magnoliopsida</taxon>
        <taxon>Liliopsida</taxon>
        <taxon>Poales</taxon>
        <taxon>Poaceae</taxon>
        <taxon>PACMAD clade</taxon>
        <taxon>Panicoideae</taxon>
        <taxon>Andropogonodae</taxon>
        <taxon>Paspaleae</taxon>
        <taxon>Paspalinae</taxon>
        <taxon>Paspalum</taxon>
    </lineage>
</organism>
<proteinExistence type="predicted"/>
<dbReference type="Pfam" id="PF16900">
    <property type="entry name" value="REPA_OB_2"/>
    <property type="match status" value="1"/>
</dbReference>
<evidence type="ECO:0000256" key="1">
    <source>
        <dbReference type="ARBA" id="ARBA00023125"/>
    </source>
</evidence>
<feature type="compositionally biased region" description="Low complexity" evidence="2">
    <location>
        <begin position="13"/>
        <end position="35"/>
    </location>
</feature>
<feature type="region of interest" description="Disordered" evidence="2">
    <location>
        <begin position="1"/>
        <end position="47"/>
    </location>
</feature>
<sequence>MSTRNSTERTRRATSSSRPMSTRRATAATSSQNRTEPPRASTPRRCSGWSESHEFVVLSGLWDFREKHGRAAHPTEYADIFQSLLPQEKVESEKLRGKSQSPDKTTNSCDSDQPEHRLGVDALGGSVRFCDDVAAVALLVLIGLDDDVTLLVRSVLFLVLMGSGPSRDQTTVVGEDGFVLYKRPETGSYVKRYGVKLDNRNHSHQDPVGGIVSTEPVGVPKTGDQENEGATCYEDLRTVAGHLHPTFKDACQALGLLGDDNELIINMRLLAMADSGVSTEQVKEFNDWVLSIGDGTAKGVPCDDRDSDLIEIPHDILIPRRNDTTDEINSRVLSLIPGHEKMGYSLLSDLNSTRYNWCIKVRVVRMWHISGVSRGKSFASTELVLADEENRSTGRRNHRLHWAEKYGQIFRLHNRGLFVLHKEFSKIAAEESANLPLYIFNFVDFEDLDSRARNADGLVDIIGQLTVMHPVVHSSSLNGPSVRRELELRDLSGRSLSVTLWGEHATSFEDEFLIQTIGSDEPVVIIFTGMQIRFVNVCFYSKKGTPSCRSNAATKWYINIDIAEVNAFRASLQGRGSEVQILLGDADAEAGGVDEENANRKTVSELLSLNPHDNNDVRFTCHATIREIDVTNGWWYKDEPVVIPCYKLNVAIEDATGRAKIFMFGGVAEQVVRRTASELVEESSFN</sequence>
<keyword evidence="5" id="KW-1185">Reference proteome</keyword>
<name>A0AAQ3X3D8_PASNO</name>
<evidence type="ECO:0000256" key="2">
    <source>
        <dbReference type="SAM" id="MobiDB-lite"/>
    </source>
</evidence>
<feature type="domain" description="Replication protein A OB" evidence="3">
    <location>
        <begin position="453"/>
        <end position="525"/>
    </location>
</feature>
<evidence type="ECO:0000259" key="3">
    <source>
        <dbReference type="Pfam" id="PF16900"/>
    </source>
</evidence>
<dbReference type="CDD" id="cd04481">
    <property type="entry name" value="RPA1_DBD_B_like"/>
    <property type="match status" value="1"/>
</dbReference>
<evidence type="ECO:0000313" key="4">
    <source>
        <dbReference type="EMBL" id="WVZ83406.1"/>
    </source>
</evidence>
<evidence type="ECO:0000313" key="5">
    <source>
        <dbReference type="Proteomes" id="UP001341281"/>
    </source>
</evidence>
<dbReference type="AlphaFoldDB" id="A0AAQ3X3D8"/>
<dbReference type="PANTHER" id="PTHR47165">
    <property type="entry name" value="OS03G0429900 PROTEIN"/>
    <property type="match status" value="1"/>
</dbReference>
<dbReference type="PANTHER" id="PTHR47165:SF4">
    <property type="entry name" value="OS03G0429900 PROTEIN"/>
    <property type="match status" value="1"/>
</dbReference>
<protein>
    <recommendedName>
        <fullName evidence="3">Replication protein A OB domain-containing protein</fullName>
    </recommendedName>
</protein>
<dbReference type="SUPFAM" id="SSF50249">
    <property type="entry name" value="Nucleic acid-binding proteins"/>
    <property type="match status" value="2"/>
</dbReference>
<feature type="region of interest" description="Disordered" evidence="2">
    <location>
        <begin position="204"/>
        <end position="226"/>
    </location>
</feature>
<gene>
    <name evidence="4" type="ORF">U9M48_030559</name>
</gene>
<dbReference type="Proteomes" id="UP001341281">
    <property type="component" value="Chromosome 07"/>
</dbReference>
<feature type="compositionally biased region" description="Basic and acidic residues" evidence="2">
    <location>
        <begin position="1"/>
        <end position="11"/>
    </location>
</feature>
<dbReference type="InterPro" id="IPR031657">
    <property type="entry name" value="REPA_OB_2"/>
</dbReference>
<keyword evidence="1" id="KW-0238">DNA-binding</keyword>
<dbReference type="GO" id="GO:0003677">
    <property type="term" value="F:DNA binding"/>
    <property type="evidence" value="ECO:0007669"/>
    <property type="project" value="UniProtKB-KW"/>
</dbReference>
<reference evidence="4 5" key="1">
    <citation type="submission" date="2024-02" db="EMBL/GenBank/DDBJ databases">
        <title>High-quality chromosome-scale genome assembly of Pensacola bahiagrass (Paspalum notatum Flugge var. saurae).</title>
        <authorList>
            <person name="Vega J.M."/>
            <person name="Podio M."/>
            <person name="Orjuela J."/>
            <person name="Siena L.A."/>
            <person name="Pessino S.C."/>
            <person name="Combes M.C."/>
            <person name="Mariac C."/>
            <person name="Albertini E."/>
            <person name="Pupilli F."/>
            <person name="Ortiz J.P.A."/>
            <person name="Leblanc O."/>
        </authorList>
    </citation>
    <scope>NUCLEOTIDE SEQUENCE [LARGE SCALE GENOMIC DNA]</scope>
    <source>
        <strain evidence="4">R1</strain>
        <tissue evidence="4">Leaf</tissue>
    </source>
</reference>
<feature type="region of interest" description="Disordered" evidence="2">
    <location>
        <begin position="91"/>
        <end position="115"/>
    </location>
</feature>
<accession>A0AAQ3X3D8</accession>
<feature type="compositionally biased region" description="Polar residues" evidence="2">
    <location>
        <begin position="98"/>
        <end position="111"/>
    </location>
</feature>
<dbReference type="Gene3D" id="2.40.50.140">
    <property type="entry name" value="Nucleic acid-binding proteins"/>
    <property type="match status" value="2"/>
</dbReference>
<dbReference type="InterPro" id="IPR012340">
    <property type="entry name" value="NA-bd_OB-fold"/>
</dbReference>
<dbReference type="EMBL" id="CP144751">
    <property type="protein sequence ID" value="WVZ83406.1"/>
    <property type="molecule type" value="Genomic_DNA"/>
</dbReference>